<evidence type="ECO:0000256" key="1">
    <source>
        <dbReference type="SAM" id="MobiDB-lite"/>
    </source>
</evidence>
<organism evidence="2 3">
    <name type="scientific">Bugula neritina</name>
    <name type="common">Brown bryozoan</name>
    <name type="synonym">Sertularia neritina</name>
    <dbReference type="NCBI Taxonomy" id="10212"/>
    <lineage>
        <taxon>Eukaryota</taxon>
        <taxon>Metazoa</taxon>
        <taxon>Spiralia</taxon>
        <taxon>Lophotrochozoa</taxon>
        <taxon>Bryozoa</taxon>
        <taxon>Gymnolaemata</taxon>
        <taxon>Cheilostomatida</taxon>
        <taxon>Flustrina</taxon>
        <taxon>Buguloidea</taxon>
        <taxon>Bugulidae</taxon>
        <taxon>Bugula</taxon>
    </lineage>
</organism>
<evidence type="ECO:0000313" key="2">
    <source>
        <dbReference type="EMBL" id="KAF6018303.1"/>
    </source>
</evidence>
<dbReference type="AlphaFoldDB" id="A0A7J7IWL9"/>
<feature type="compositionally biased region" description="Acidic residues" evidence="1">
    <location>
        <begin position="7"/>
        <end position="19"/>
    </location>
</feature>
<sequence length="175" mass="19325">MYISDAATEEDADAADEDLAAASDDRKSDDELTLEEAMYISDAATEEDADAADKDLAAASDDRVVGHRKTSEEISSHMQENCKEMNKEAVNKCKAKIQTVQDRCVNEKQEIFQSVDFAVPNGCDFSPDDSECDQMASKGDVDASVMPQIEELTSATLWKITRMSCPVTRRELLKK</sequence>
<reference evidence="2" key="1">
    <citation type="submission" date="2020-06" db="EMBL/GenBank/DDBJ databases">
        <title>Draft genome of Bugula neritina, a colonial animal packing powerful symbionts and potential medicines.</title>
        <authorList>
            <person name="Rayko M."/>
        </authorList>
    </citation>
    <scope>NUCLEOTIDE SEQUENCE [LARGE SCALE GENOMIC DNA]</scope>
    <source>
        <strain evidence="2">Kwan_BN1</strain>
    </source>
</reference>
<keyword evidence="3" id="KW-1185">Reference proteome</keyword>
<evidence type="ECO:0000313" key="3">
    <source>
        <dbReference type="Proteomes" id="UP000593567"/>
    </source>
</evidence>
<feature type="region of interest" description="Disordered" evidence="1">
    <location>
        <begin position="1"/>
        <end position="79"/>
    </location>
</feature>
<gene>
    <name evidence="2" type="ORF">EB796_023389</name>
</gene>
<protein>
    <submittedName>
        <fullName evidence="2">Uncharacterized protein</fullName>
    </submittedName>
</protein>
<proteinExistence type="predicted"/>
<dbReference type="EMBL" id="VXIV02003323">
    <property type="protein sequence ID" value="KAF6018303.1"/>
    <property type="molecule type" value="Genomic_DNA"/>
</dbReference>
<name>A0A7J7IWL9_BUGNE</name>
<feature type="compositionally biased region" description="Basic and acidic residues" evidence="1">
    <location>
        <begin position="51"/>
        <end position="79"/>
    </location>
</feature>
<accession>A0A7J7IWL9</accession>
<comment type="caution">
    <text evidence="2">The sequence shown here is derived from an EMBL/GenBank/DDBJ whole genome shotgun (WGS) entry which is preliminary data.</text>
</comment>
<dbReference type="Proteomes" id="UP000593567">
    <property type="component" value="Unassembled WGS sequence"/>
</dbReference>